<dbReference type="Pfam" id="PF01370">
    <property type="entry name" value="Epimerase"/>
    <property type="match status" value="2"/>
</dbReference>
<evidence type="ECO:0000313" key="3">
    <source>
        <dbReference type="EMBL" id="WKW12526.1"/>
    </source>
</evidence>
<name>A0AA49Q778_9BACT</name>
<keyword evidence="5" id="KW-1185">Reference proteome</keyword>
<protein>
    <submittedName>
        <fullName evidence="4">NAD-dependent epimerase/dehydratase family protein</fullName>
    </submittedName>
</protein>
<dbReference type="InterPro" id="IPR001509">
    <property type="entry name" value="Epimerase_deHydtase"/>
</dbReference>
<dbReference type="EMBL" id="CP130612">
    <property type="protein sequence ID" value="WKW12526.1"/>
    <property type="molecule type" value="Genomic_DNA"/>
</dbReference>
<dbReference type="SUPFAM" id="SSF51735">
    <property type="entry name" value="NAD(P)-binding Rossmann-fold domains"/>
    <property type="match status" value="1"/>
</dbReference>
<dbReference type="EMBL" id="CP130613">
    <property type="protein sequence ID" value="WKW15433.1"/>
    <property type="molecule type" value="Genomic_DNA"/>
</dbReference>
<evidence type="ECO:0000313" key="5">
    <source>
        <dbReference type="Proteomes" id="UP001229955"/>
    </source>
</evidence>
<accession>A0AA49Q778</accession>
<gene>
    <name evidence="3" type="ORF">Strain138_001819</name>
    <name evidence="4" type="ORF">Strain318_001818</name>
</gene>
<comment type="similarity">
    <text evidence="1">Belongs to the NAD(P)-dependent epimerase/dehydratase family.</text>
</comment>
<proteinExistence type="inferred from homology"/>
<dbReference type="Gene3D" id="3.40.50.720">
    <property type="entry name" value="NAD(P)-binding Rossmann-like Domain"/>
    <property type="match status" value="2"/>
</dbReference>
<dbReference type="PANTHER" id="PTHR43000">
    <property type="entry name" value="DTDP-D-GLUCOSE 4,6-DEHYDRATASE-RELATED"/>
    <property type="match status" value="1"/>
</dbReference>
<dbReference type="Proteomes" id="UP001229955">
    <property type="component" value="Chromosome"/>
</dbReference>
<feature type="domain" description="NAD-dependent epimerase/dehydratase" evidence="2">
    <location>
        <begin position="166"/>
        <end position="285"/>
    </location>
</feature>
<reference evidence="4" key="1">
    <citation type="submission" date="2023-07" db="EMBL/GenBank/DDBJ databases">
        <authorList>
            <person name="Haufschild T."/>
            <person name="Kallscheuer N."/>
            <person name="Hammer J."/>
            <person name="Kohn T."/>
            <person name="Kabuu M."/>
            <person name="Jogler M."/>
            <person name="Wohfarth N."/>
            <person name="Heuer A."/>
            <person name="Rohde M."/>
            <person name="van Teeseling M.C.F."/>
            <person name="Jogler C."/>
        </authorList>
    </citation>
    <scope>NUCLEOTIDE SEQUENCE</scope>
    <source>
        <strain evidence="3">Strain 138</strain>
        <strain evidence="4">Strain 318</strain>
    </source>
</reference>
<organism evidence="4 5">
    <name type="scientific">Pseudogemmatithrix spongiicola</name>
    <dbReference type="NCBI Taxonomy" id="3062599"/>
    <lineage>
        <taxon>Bacteria</taxon>
        <taxon>Pseudomonadati</taxon>
        <taxon>Gemmatimonadota</taxon>
        <taxon>Gemmatimonadia</taxon>
        <taxon>Gemmatimonadales</taxon>
        <taxon>Gemmatimonadaceae</taxon>
        <taxon>Pseudogemmatithrix</taxon>
    </lineage>
</organism>
<evidence type="ECO:0000313" key="4">
    <source>
        <dbReference type="EMBL" id="WKW15433.1"/>
    </source>
</evidence>
<evidence type="ECO:0000256" key="1">
    <source>
        <dbReference type="ARBA" id="ARBA00007637"/>
    </source>
</evidence>
<dbReference type="PRINTS" id="PR01713">
    <property type="entry name" value="NUCEPIMERASE"/>
</dbReference>
<sequence>MRVLVTGGAGFIGARLSRHLVSRGHAVRVLDNLSPQIHGPDALTRPGPLQQLRAEVELVVGSVTDPEVWRQAIAGQDAVVHLAAETGTGQSMYESDRYVQVNVSGTALMLDALGTLRNSVSKVVVSSSRAVIGEGAYRDGAGRIVFPPSRRDRDLSQGRFGLYCETTGEELESVPTDESAPFQPTSVYGITKQAQEQLVTTGCAALGRAFVALRYQNVYGPGQSLSNPYTGLLSIFSTRLLSGRGIEVFEDGEESRDFVFIDDVVAATTAALERDAANNHVIGIGSGTRTSVLQAARGLAAALGCEPELRISGRYRLGDIRHNCADLSRARQALGYVPTVTFEEGLRRFVAWVREQGPGSDGYERSLEELGARGMLRGARAHHE</sequence>
<accession>A0AA49JV20</accession>
<evidence type="ECO:0000259" key="2">
    <source>
        <dbReference type="Pfam" id="PF01370"/>
    </source>
</evidence>
<dbReference type="AlphaFoldDB" id="A0AA49Q778"/>
<dbReference type="Gene3D" id="3.90.25.10">
    <property type="entry name" value="UDP-galactose 4-epimerase, domain 1"/>
    <property type="match status" value="1"/>
</dbReference>
<dbReference type="InterPro" id="IPR036291">
    <property type="entry name" value="NAD(P)-bd_dom_sf"/>
</dbReference>
<dbReference type="KEGG" id="pspc:Strain318_001818"/>
<feature type="domain" description="NAD-dependent epimerase/dehydratase" evidence="2">
    <location>
        <begin position="3"/>
        <end position="137"/>
    </location>
</feature>
<dbReference type="RefSeq" id="WP_367885403.1">
    <property type="nucleotide sequence ID" value="NZ_CP130612.1"/>
</dbReference>